<name>A0A5C7H2Z6_9ROSI</name>
<evidence type="ECO:0008006" key="5">
    <source>
        <dbReference type="Google" id="ProtNLM"/>
    </source>
</evidence>
<dbReference type="EMBL" id="VAHF01000011">
    <property type="protein sequence ID" value="TXG50842.1"/>
    <property type="molecule type" value="Genomic_DNA"/>
</dbReference>
<evidence type="ECO:0000259" key="2">
    <source>
        <dbReference type="Pfam" id="PF14392"/>
    </source>
</evidence>
<dbReference type="Pfam" id="PF14111">
    <property type="entry name" value="DUF4283"/>
    <property type="match status" value="1"/>
</dbReference>
<feature type="domain" description="DUF4283" evidence="1">
    <location>
        <begin position="38"/>
        <end position="109"/>
    </location>
</feature>
<sequence length="413" mass="45636">MDSEDIISLCASLSINKHDGPTQLLDGKLMVAARNMMSLCLVGKVLTSKRVNREAFMRVIGKIWQVKKGMEIESVSRNTFTFHFQDQFDLDRVRAGSPWNFDNALIAMEIPVGKGTIDSLEFNQADFWVQIHQVPLLCMTREIRKFLGGLIGEVFDMDGGVSGECVGKFIRVRVRVDITKSLKRCLRVNLLGDGTETTMILRYERLSNHCFRCGMVNHITFECSDTNPIPLVNGKADFPFGLWLKASGFLRGPFVHKPKGSAIDDSFTSKGIGMGSINGEKVVGEPCASSNHLGDVHINGIHSIGPSLESGSNGSDIEVDKSVQPIVGLEIGFGSGPILDRVLGLGKGAIKSKYKRIEKLRVMGNKSENVYGKRNVELFRTNDDIGKLKVRKLVESRAVIEDETRCESLPKES</sequence>
<evidence type="ECO:0000313" key="4">
    <source>
        <dbReference type="Proteomes" id="UP000323000"/>
    </source>
</evidence>
<proteinExistence type="predicted"/>
<dbReference type="PANTHER" id="PTHR31286:SF167">
    <property type="entry name" value="OS09G0268800 PROTEIN"/>
    <property type="match status" value="1"/>
</dbReference>
<organism evidence="3 4">
    <name type="scientific">Acer yangbiense</name>
    <dbReference type="NCBI Taxonomy" id="1000413"/>
    <lineage>
        <taxon>Eukaryota</taxon>
        <taxon>Viridiplantae</taxon>
        <taxon>Streptophyta</taxon>
        <taxon>Embryophyta</taxon>
        <taxon>Tracheophyta</taxon>
        <taxon>Spermatophyta</taxon>
        <taxon>Magnoliopsida</taxon>
        <taxon>eudicotyledons</taxon>
        <taxon>Gunneridae</taxon>
        <taxon>Pentapetalae</taxon>
        <taxon>rosids</taxon>
        <taxon>malvids</taxon>
        <taxon>Sapindales</taxon>
        <taxon>Sapindaceae</taxon>
        <taxon>Hippocastanoideae</taxon>
        <taxon>Acereae</taxon>
        <taxon>Acer</taxon>
    </lineage>
</organism>
<dbReference type="PANTHER" id="PTHR31286">
    <property type="entry name" value="GLYCINE-RICH CELL WALL STRUCTURAL PROTEIN 1.8-LIKE"/>
    <property type="match status" value="1"/>
</dbReference>
<dbReference type="Pfam" id="PF14392">
    <property type="entry name" value="zf-CCHC_4"/>
    <property type="match status" value="1"/>
</dbReference>
<gene>
    <name evidence="3" type="ORF">EZV62_023366</name>
</gene>
<evidence type="ECO:0000313" key="3">
    <source>
        <dbReference type="EMBL" id="TXG50842.1"/>
    </source>
</evidence>
<accession>A0A5C7H2Z6</accession>
<evidence type="ECO:0000259" key="1">
    <source>
        <dbReference type="Pfam" id="PF14111"/>
    </source>
</evidence>
<dbReference type="InterPro" id="IPR025836">
    <property type="entry name" value="Zn_knuckle_CX2CX4HX4C"/>
</dbReference>
<reference evidence="4" key="1">
    <citation type="journal article" date="2019" name="Gigascience">
        <title>De novo genome assembly of the endangered Acer yangbiense, a plant species with extremely small populations endemic to Yunnan Province, China.</title>
        <authorList>
            <person name="Yang J."/>
            <person name="Wariss H.M."/>
            <person name="Tao L."/>
            <person name="Zhang R."/>
            <person name="Yun Q."/>
            <person name="Hollingsworth P."/>
            <person name="Dao Z."/>
            <person name="Luo G."/>
            <person name="Guo H."/>
            <person name="Ma Y."/>
            <person name="Sun W."/>
        </authorList>
    </citation>
    <scope>NUCLEOTIDE SEQUENCE [LARGE SCALE GENOMIC DNA]</scope>
    <source>
        <strain evidence="4">cv. Malutang</strain>
    </source>
</reference>
<protein>
    <recommendedName>
        <fullName evidence="5">CCHC-type domain-containing protein</fullName>
    </recommendedName>
</protein>
<dbReference type="Proteomes" id="UP000323000">
    <property type="component" value="Chromosome 11"/>
</dbReference>
<keyword evidence="4" id="KW-1185">Reference proteome</keyword>
<dbReference type="InterPro" id="IPR040256">
    <property type="entry name" value="At4g02000-like"/>
</dbReference>
<feature type="domain" description="Zinc knuckle CX2CX4HX4C" evidence="2">
    <location>
        <begin position="176"/>
        <end position="223"/>
    </location>
</feature>
<comment type="caution">
    <text evidence="3">The sequence shown here is derived from an EMBL/GenBank/DDBJ whole genome shotgun (WGS) entry which is preliminary data.</text>
</comment>
<dbReference type="OrthoDB" id="2219495at2759"/>
<dbReference type="AlphaFoldDB" id="A0A5C7H2Z6"/>
<dbReference type="InterPro" id="IPR025558">
    <property type="entry name" value="DUF4283"/>
</dbReference>